<dbReference type="InterPro" id="IPR015424">
    <property type="entry name" value="PyrdxlP-dep_Trfase"/>
</dbReference>
<evidence type="ECO:0000313" key="4">
    <source>
        <dbReference type="Proteomes" id="UP000188388"/>
    </source>
</evidence>
<dbReference type="InterPro" id="IPR015421">
    <property type="entry name" value="PyrdxlP-dep_Trfase_major"/>
</dbReference>
<gene>
    <name evidence="3" type="ORF">BQ8794_170107</name>
</gene>
<dbReference type="EC" id="2.6.1.-" evidence="1"/>
<dbReference type="InterPro" id="IPR015422">
    <property type="entry name" value="PyrdxlP-dep_Trfase_small"/>
</dbReference>
<keyword evidence="1 3" id="KW-0808">Transferase</keyword>
<dbReference type="Pfam" id="PF00155">
    <property type="entry name" value="Aminotran_1_2"/>
    <property type="match status" value="1"/>
</dbReference>
<dbReference type="InterPro" id="IPR004839">
    <property type="entry name" value="Aminotransferase_I/II_large"/>
</dbReference>
<dbReference type="Gene3D" id="3.40.640.10">
    <property type="entry name" value="Type I PLP-dependent aspartate aminotransferase-like (Major domain)"/>
    <property type="match status" value="1"/>
</dbReference>
<comment type="similarity">
    <text evidence="1">Belongs to the class-I pyridoxal-phosphate-dependent aminotransferase family.</text>
</comment>
<dbReference type="PANTHER" id="PTHR42691">
    <property type="entry name" value="ASPARTATE AMINOTRANSFERASE YHDR-RELATED"/>
    <property type="match status" value="1"/>
</dbReference>
<keyword evidence="4" id="KW-1185">Reference proteome</keyword>
<dbReference type="AlphaFoldDB" id="A0A1R3V3Y1"/>
<dbReference type="RefSeq" id="WP_143744501.1">
    <property type="nucleotide sequence ID" value="NZ_FTPD01000009.1"/>
</dbReference>
<evidence type="ECO:0000259" key="2">
    <source>
        <dbReference type="Pfam" id="PF00155"/>
    </source>
</evidence>
<dbReference type="CDD" id="cd00609">
    <property type="entry name" value="AAT_like"/>
    <property type="match status" value="1"/>
</dbReference>
<dbReference type="PANTHER" id="PTHR42691:SF1">
    <property type="entry name" value="ASPARTATE AMINOTRANSFERASE YHDR-RELATED"/>
    <property type="match status" value="1"/>
</dbReference>
<accession>A0A1R3V3Y1</accession>
<comment type="cofactor">
    <cofactor evidence="1">
        <name>pyridoxal 5'-phosphate</name>
        <dbReference type="ChEBI" id="CHEBI:597326"/>
    </cofactor>
</comment>
<evidence type="ECO:0000256" key="1">
    <source>
        <dbReference type="RuleBase" id="RU000481"/>
    </source>
</evidence>
<evidence type="ECO:0000313" key="3">
    <source>
        <dbReference type="EMBL" id="SIT54614.1"/>
    </source>
</evidence>
<dbReference type="STRING" id="1631249.BQ8794_170107"/>
<dbReference type="GO" id="GO:0030170">
    <property type="term" value="F:pyridoxal phosphate binding"/>
    <property type="evidence" value="ECO:0007669"/>
    <property type="project" value="InterPro"/>
</dbReference>
<feature type="domain" description="Aminotransferase class I/classII large" evidence="2">
    <location>
        <begin position="76"/>
        <end position="408"/>
    </location>
</feature>
<dbReference type="GO" id="GO:0008483">
    <property type="term" value="F:transaminase activity"/>
    <property type="evidence" value="ECO:0007669"/>
    <property type="project" value="UniProtKB-KW"/>
</dbReference>
<reference evidence="4" key="1">
    <citation type="submission" date="2017-01" db="EMBL/GenBank/DDBJ databases">
        <authorList>
            <person name="Brunel B."/>
        </authorList>
    </citation>
    <scope>NUCLEOTIDE SEQUENCE [LARGE SCALE GENOMIC DNA]</scope>
</reference>
<dbReference type="EMBL" id="FTPD01000009">
    <property type="protein sequence ID" value="SIT54614.1"/>
    <property type="molecule type" value="Genomic_DNA"/>
</dbReference>
<dbReference type="InterPro" id="IPR004838">
    <property type="entry name" value="NHTrfase_class1_PyrdxlP-BS"/>
</dbReference>
<proteinExistence type="inferred from homology"/>
<keyword evidence="1 3" id="KW-0032">Aminotransferase</keyword>
<organism evidence="3 4">
    <name type="scientific">Mesorhizobium prunaredense</name>
    <dbReference type="NCBI Taxonomy" id="1631249"/>
    <lineage>
        <taxon>Bacteria</taxon>
        <taxon>Pseudomonadati</taxon>
        <taxon>Pseudomonadota</taxon>
        <taxon>Alphaproteobacteria</taxon>
        <taxon>Hyphomicrobiales</taxon>
        <taxon>Phyllobacteriaceae</taxon>
        <taxon>Mesorhizobium</taxon>
    </lineage>
</organism>
<dbReference type="Proteomes" id="UP000188388">
    <property type="component" value="Unassembled WGS sequence"/>
</dbReference>
<dbReference type="Gene3D" id="3.90.1150.10">
    <property type="entry name" value="Aspartate Aminotransferase, domain 1"/>
    <property type="match status" value="1"/>
</dbReference>
<name>A0A1R3V3Y1_9HYPH</name>
<protein>
    <recommendedName>
        <fullName evidence="1">Aminotransferase</fullName>
        <ecNumber evidence="1">2.6.1.-</ecNumber>
    </recommendedName>
</protein>
<dbReference type="SUPFAM" id="SSF53383">
    <property type="entry name" value="PLP-dependent transferases"/>
    <property type="match status" value="1"/>
</dbReference>
<dbReference type="PROSITE" id="PS00105">
    <property type="entry name" value="AA_TRANSFER_CLASS_1"/>
    <property type="match status" value="1"/>
</dbReference>
<sequence>MDATPKSSGTAFEETLDMRSLQQGECVVPIATVSSRMLAVTEEMRTVMGFARNVLEGDGLGPDACDFMFGNPQETPLRGFVDALIRHVEPQDVHWFGYKKYDALARETVARSLSQARSRNYKPDDIAITAGGFGAIAAALLAVLEVGEEVIYPRPGWFAYGAQIRGAAGTPVAVDLAPGTYDLDLERIEAAITPRTRVVVVNTPHNPTGRIFPRAQLDALADKLAAASERFGKVIYLLADEPYARLVFDGHAHISPAESYPHTLIAYSFGKTLLAPGERLGWLALGADMPEADRILLREAVDIAQVSHGWAFAGRTLQRALPDLEKLSIDVAALARRRDRMVDGLRAAGYDLPVPEGTFYLIPRSPIPDDMAFAARLATDGVWVLPGSVAQLPGRLRISLTANDGMVERSLPVFARAIREVAA</sequence>